<comment type="caution">
    <text evidence="1">The sequence shown here is derived from an EMBL/GenBank/DDBJ whole genome shotgun (WGS) entry which is preliminary data.</text>
</comment>
<evidence type="ECO:0000313" key="1">
    <source>
        <dbReference type="EMBL" id="NWH05872.1"/>
    </source>
</evidence>
<accession>A0A850T8P4</accession>
<dbReference type="EMBL" id="JACADJ010000049">
    <property type="protein sequence ID" value="NWH05872.1"/>
    <property type="molecule type" value="Genomic_DNA"/>
</dbReference>
<organism evidence="1 2">
    <name type="scientific">Desulfobacter latus</name>
    <dbReference type="NCBI Taxonomy" id="2292"/>
    <lineage>
        <taxon>Bacteria</taxon>
        <taxon>Pseudomonadati</taxon>
        <taxon>Thermodesulfobacteriota</taxon>
        <taxon>Desulfobacteria</taxon>
        <taxon>Desulfobacterales</taxon>
        <taxon>Desulfobacteraceae</taxon>
        <taxon>Desulfobacter</taxon>
    </lineage>
</organism>
<name>A0A850T8P4_9BACT</name>
<dbReference type="RefSeq" id="WP_178367326.1">
    <property type="nucleotide sequence ID" value="NZ_JACADJ010000049.1"/>
</dbReference>
<dbReference type="Proteomes" id="UP000553343">
    <property type="component" value="Unassembled WGS sequence"/>
</dbReference>
<dbReference type="AlphaFoldDB" id="A0A850T8P4"/>
<sequence>MGKTIKKEDIEKLFEKFSYPMTRSAITSDQKKASLGLSKILWLAFVSNNDSEENIYNTLDQIVKNHENNISFSSLYFYKMKKALTKKETLMAQKYYSNKENFNELENWFNQF</sequence>
<gene>
    <name evidence="1" type="ORF">HXW94_12890</name>
</gene>
<keyword evidence="2" id="KW-1185">Reference proteome</keyword>
<reference evidence="1 2" key="1">
    <citation type="submission" date="2020-06" db="EMBL/GenBank/DDBJ databases">
        <title>High-quality draft genome of sulfate reducer Desulfobacter latus type strain AcrS2 isolated from marine sediment.</title>
        <authorList>
            <person name="Hoppe M."/>
            <person name="Larsen C.K."/>
            <person name="Marshall I.P.G."/>
            <person name="Schramm A."/>
            <person name="Marietou A.G."/>
        </authorList>
    </citation>
    <scope>NUCLEOTIDE SEQUENCE [LARGE SCALE GENOMIC DNA]</scope>
    <source>
        <strain evidence="1 2">AcRS2</strain>
    </source>
</reference>
<protein>
    <submittedName>
        <fullName evidence="1">Uncharacterized protein</fullName>
    </submittedName>
</protein>
<proteinExistence type="predicted"/>
<evidence type="ECO:0000313" key="2">
    <source>
        <dbReference type="Proteomes" id="UP000553343"/>
    </source>
</evidence>